<dbReference type="RefSeq" id="WP_378390771.1">
    <property type="nucleotide sequence ID" value="NZ_JBHLWM010000008.1"/>
</dbReference>
<dbReference type="InterPro" id="IPR029063">
    <property type="entry name" value="SAM-dependent_MTases_sf"/>
</dbReference>
<proteinExistence type="predicted"/>
<name>A0ABV6EWL3_9BRAD</name>
<organism evidence="1 2">
    <name type="scientific">Rhodopseudomonas telluris</name>
    <dbReference type="NCBI Taxonomy" id="644215"/>
    <lineage>
        <taxon>Bacteria</taxon>
        <taxon>Pseudomonadati</taxon>
        <taxon>Pseudomonadota</taxon>
        <taxon>Alphaproteobacteria</taxon>
        <taxon>Hyphomicrobiales</taxon>
        <taxon>Nitrobacteraceae</taxon>
        <taxon>Rhodopseudomonas</taxon>
    </lineage>
</organism>
<gene>
    <name evidence="1" type="ORF">ACFFJ6_19160</name>
</gene>
<accession>A0ABV6EWL3</accession>
<protein>
    <submittedName>
        <fullName evidence="1">Uncharacterized protein</fullName>
    </submittedName>
</protein>
<reference evidence="1 2" key="1">
    <citation type="submission" date="2024-09" db="EMBL/GenBank/DDBJ databases">
        <authorList>
            <person name="Sun Q."/>
            <person name="Mori K."/>
        </authorList>
    </citation>
    <scope>NUCLEOTIDE SEQUENCE [LARGE SCALE GENOMIC DNA]</scope>
    <source>
        <strain evidence="1 2">KCTC 23279</strain>
    </source>
</reference>
<dbReference type="Proteomes" id="UP001589775">
    <property type="component" value="Unassembled WGS sequence"/>
</dbReference>
<keyword evidence="2" id="KW-1185">Reference proteome</keyword>
<comment type="caution">
    <text evidence="1">The sequence shown here is derived from an EMBL/GenBank/DDBJ whole genome shotgun (WGS) entry which is preliminary data.</text>
</comment>
<evidence type="ECO:0000313" key="2">
    <source>
        <dbReference type="Proteomes" id="UP001589775"/>
    </source>
</evidence>
<sequence length="232" mass="26959">MSKESPVAVLGSTPEFRDLLCDCGFRNVFVIDKNQEFHERMNHMRIFRNEEVFVCGDWIDVLGSYEAMFSLVLSDLTSGNVAYCDRARFYELIDGSLSRGGWFIDKVLTNERKLISIEHIEAYYADSPINLQSANRFSCEAIFCSELQLENEMIDTSEIYRRLEVRLPGRRFMALCELAKRVTPPGCRWYYGRPWGMLSGSYCPSLTLRRSFELPREGPYSGRAKQFIWQKC</sequence>
<evidence type="ECO:0000313" key="1">
    <source>
        <dbReference type="EMBL" id="MFC0242621.1"/>
    </source>
</evidence>
<dbReference type="SUPFAM" id="SSF53335">
    <property type="entry name" value="S-adenosyl-L-methionine-dependent methyltransferases"/>
    <property type="match status" value="1"/>
</dbReference>
<dbReference type="EMBL" id="JBHLWM010000008">
    <property type="protein sequence ID" value="MFC0242621.1"/>
    <property type="molecule type" value="Genomic_DNA"/>
</dbReference>